<evidence type="ECO:0000313" key="15">
    <source>
        <dbReference type="Proteomes" id="UP000003242"/>
    </source>
</evidence>
<dbReference type="CDD" id="cd01335">
    <property type="entry name" value="Radical_SAM"/>
    <property type="match status" value="1"/>
</dbReference>
<dbReference type="AlphaFoldDB" id="D3LVC3"/>
<keyword evidence="10" id="KW-0411">Iron-sulfur</keyword>
<comment type="function">
    <text evidence="2 12">Activation of anaerobic ribonucleoside-triphosphate reductase under anaerobic conditions by generation of an organic free radical, using S-adenosylmethionine and reduced flavodoxin as cosubstrates to produce 5'-deoxy-adenosine.</text>
</comment>
<evidence type="ECO:0000256" key="12">
    <source>
        <dbReference type="PIRNR" id="PIRNR000368"/>
    </source>
</evidence>
<dbReference type="GO" id="GO:0043365">
    <property type="term" value="F:[formate-C-acetyltransferase]-activating enzyme activity"/>
    <property type="evidence" value="ECO:0007669"/>
    <property type="project" value="InterPro"/>
</dbReference>
<evidence type="ECO:0000256" key="8">
    <source>
        <dbReference type="ARBA" id="ARBA00023002"/>
    </source>
</evidence>
<comment type="caution">
    <text evidence="13">The sequence shown here is derived from an EMBL/GenBank/DDBJ whole genome shotgun (WGS) entry which is preliminary data.</text>
</comment>
<dbReference type="RefSeq" id="WP_007391300.1">
    <property type="nucleotide sequence ID" value="NZ_ADGP01000020.1"/>
</dbReference>
<comment type="catalytic activity">
    <reaction evidence="11">
        <text>glycyl-[protein] + reduced [flavodoxin] + S-adenosyl-L-methionine = glycin-2-yl radical-[protein] + semiquinone [flavodoxin] + 5'-deoxyadenosine + L-methionine + H(+)</text>
        <dbReference type="Rhea" id="RHEA:61976"/>
        <dbReference type="Rhea" id="RHEA-COMP:10622"/>
        <dbReference type="Rhea" id="RHEA-COMP:14480"/>
        <dbReference type="Rhea" id="RHEA-COMP:15993"/>
        <dbReference type="Rhea" id="RHEA-COMP:15994"/>
        <dbReference type="ChEBI" id="CHEBI:15378"/>
        <dbReference type="ChEBI" id="CHEBI:17319"/>
        <dbReference type="ChEBI" id="CHEBI:29947"/>
        <dbReference type="ChEBI" id="CHEBI:32722"/>
        <dbReference type="ChEBI" id="CHEBI:57618"/>
        <dbReference type="ChEBI" id="CHEBI:57844"/>
        <dbReference type="ChEBI" id="CHEBI:59789"/>
        <dbReference type="ChEBI" id="CHEBI:140311"/>
    </reaction>
</comment>
<dbReference type="InterPro" id="IPR058240">
    <property type="entry name" value="rSAM_sf"/>
</dbReference>
<sequence>MRYGQIRQFDVANGPGIRTSVFVTGCTHHCVNCFNEEYQDFSAGTEWTEKETQQVITYMQSPSVSGLTLLGGEPMQNTAGLTALVKRVRQCIPDKTIWIYSGFTYERILRDRDKKELLSLCDVLVDGPFIDALRDPGLFFRGSANQRIIRIRDSLQRGTITLLWPDGR</sequence>
<dbReference type="SFLD" id="SFLDS00029">
    <property type="entry name" value="Radical_SAM"/>
    <property type="match status" value="1"/>
</dbReference>
<dbReference type="Gene3D" id="3.20.20.70">
    <property type="entry name" value="Aldolase class I"/>
    <property type="match status" value="1"/>
</dbReference>
<dbReference type="GO" id="GO:0046872">
    <property type="term" value="F:metal ion binding"/>
    <property type="evidence" value="ECO:0007669"/>
    <property type="project" value="UniProtKB-KW"/>
</dbReference>
<dbReference type="Proteomes" id="UP000003242">
    <property type="component" value="Unassembled WGS sequence"/>
</dbReference>
<reference evidence="15" key="1">
    <citation type="submission" date="2009-12" db="EMBL/GenBank/DDBJ databases">
        <title>Sequence of Clostridiales genomosp. BVAB3 str. UPII9-5.</title>
        <authorList>
            <person name="Madupu R."/>
            <person name="Durkin A.S."/>
            <person name="Torralba M."/>
            <person name="Methe B."/>
            <person name="Sutton G.G."/>
            <person name="Strausberg R.L."/>
            <person name="Nelson K.E."/>
        </authorList>
    </citation>
    <scope>NUCLEOTIDE SEQUENCE [LARGE SCALE GENOMIC DNA]</scope>
    <source>
        <strain evidence="15">28L</strain>
    </source>
</reference>
<dbReference type="PROSITE" id="PS01087">
    <property type="entry name" value="RADICAL_ACTIVATING"/>
    <property type="match status" value="1"/>
</dbReference>
<name>D3LVC3_9FIRM</name>
<evidence type="ECO:0000256" key="1">
    <source>
        <dbReference type="ARBA" id="ARBA00001966"/>
    </source>
</evidence>
<dbReference type="InterPro" id="IPR013785">
    <property type="entry name" value="Aldolase_TIM"/>
</dbReference>
<proteinExistence type="inferred from homology"/>
<evidence type="ECO:0000256" key="2">
    <source>
        <dbReference type="ARBA" id="ARBA00003852"/>
    </source>
</evidence>
<dbReference type="OrthoDB" id="9782387at2"/>
<dbReference type="Pfam" id="PF13353">
    <property type="entry name" value="Fer4_12"/>
    <property type="match status" value="1"/>
</dbReference>
<evidence type="ECO:0000256" key="4">
    <source>
        <dbReference type="ARBA" id="ARBA00014281"/>
    </source>
</evidence>
<dbReference type="eggNOG" id="COG0602">
    <property type="taxonomic scope" value="Bacteria"/>
</dbReference>
<accession>D3LVC3</accession>
<dbReference type="SFLD" id="SFLDG01063">
    <property type="entry name" value="activating_enzymes__group_1"/>
    <property type="match status" value="1"/>
</dbReference>
<keyword evidence="16" id="KW-1185">Reference proteome</keyword>
<evidence type="ECO:0000256" key="3">
    <source>
        <dbReference type="ARBA" id="ARBA00009777"/>
    </source>
</evidence>
<evidence type="ECO:0000256" key="10">
    <source>
        <dbReference type="ARBA" id="ARBA00023014"/>
    </source>
</evidence>
<keyword evidence="5" id="KW-0004">4Fe-4S</keyword>
<evidence type="ECO:0000313" key="13">
    <source>
        <dbReference type="EMBL" id="EFD93850.1"/>
    </source>
</evidence>
<evidence type="ECO:0000256" key="5">
    <source>
        <dbReference type="ARBA" id="ARBA00022485"/>
    </source>
</evidence>
<keyword evidence="6" id="KW-0949">S-adenosyl-L-methionine</keyword>
<evidence type="ECO:0000256" key="7">
    <source>
        <dbReference type="ARBA" id="ARBA00022723"/>
    </source>
</evidence>
<dbReference type="EMBL" id="ADGP01000020">
    <property type="protein sequence ID" value="EFD93850.1"/>
    <property type="molecule type" value="Genomic_DNA"/>
</dbReference>
<keyword evidence="9" id="KW-0408">Iron</keyword>
<dbReference type="SFLD" id="SFLDG01066">
    <property type="entry name" value="organic_radical-activating_enz"/>
    <property type="match status" value="1"/>
</dbReference>
<dbReference type="PANTHER" id="PTHR30352">
    <property type="entry name" value="PYRUVATE FORMATE-LYASE-ACTIVATING ENZYME"/>
    <property type="match status" value="1"/>
</dbReference>
<dbReference type="STRING" id="699218.HMPREF0889_0245"/>
<protein>
    <recommendedName>
        <fullName evidence="4 12">Anaerobic ribonucleoside-triphosphate reductase-activating protein</fullName>
        <ecNumber evidence="12">1.97.1.-</ecNumber>
    </recommendedName>
</protein>
<evidence type="ECO:0000313" key="14">
    <source>
        <dbReference type="EMBL" id="EGL39928.1"/>
    </source>
</evidence>
<evidence type="ECO:0000313" key="16">
    <source>
        <dbReference type="Proteomes" id="UP000004018"/>
    </source>
</evidence>
<evidence type="ECO:0000256" key="9">
    <source>
        <dbReference type="ARBA" id="ARBA00023004"/>
    </source>
</evidence>
<evidence type="ECO:0000256" key="6">
    <source>
        <dbReference type="ARBA" id="ARBA00022691"/>
    </source>
</evidence>
<keyword evidence="7" id="KW-0479">Metal-binding</keyword>
<comment type="similarity">
    <text evidence="3 12">Belongs to the organic radical-activating enzymes family.</text>
</comment>
<dbReference type="Proteomes" id="UP000004018">
    <property type="component" value="Unassembled WGS sequence"/>
</dbReference>
<dbReference type="SFLD" id="SFLDF00299">
    <property type="entry name" value="anaerobic_ribonucleoside-triph"/>
    <property type="match status" value="1"/>
</dbReference>
<dbReference type="InterPro" id="IPR007197">
    <property type="entry name" value="rSAM"/>
</dbReference>
<dbReference type="PANTHER" id="PTHR30352:SF2">
    <property type="entry name" value="ANAEROBIC RIBONUCLEOSIDE-TRIPHOSPHATE REDUCTASE-ACTIVATING PROTEIN"/>
    <property type="match status" value="1"/>
</dbReference>
<dbReference type="EC" id="1.97.1.-" evidence="12"/>
<reference evidence="14 16" key="3">
    <citation type="submission" date="2011-04" db="EMBL/GenBank/DDBJ databases">
        <authorList>
            <person name="Harkins D.M."/>
            <person name="Madupu R."/>
            <person name="Durkin A.S."/>
            <person name="Torralba M."/>
            <person name="Methe B."/>
            <person name="Sutton G.G."/>
            <person name="Nelson K.E."/>
        </authorList>
    </citation>
    <scope>NUCLEOTIDE SEQUENCE [LARGE SCALE GENOMIC DNA]</scope>
    <source>
        <strain evidence="14 16">UPII 199-6</strain>
    </source>
</reference>
<comment type="cofactor">
    <cofactor evidence="1">
        <name>[4Fe-4S] cluster</name>
        <dbReference type="ChEBI" id="CHEBI:49883"/>
    </cofactor>
</comment>
<keyword evidence="8 12" id="KW-0560">Oxidoreductase</keyword>
<dbReference type="GO" id="GO:0004748">
    <property type="term" value="F:ribonucleoside-diphosphate reductase activity, thioredoxin disulfide as acceptor"/>
    <property type="evidence" value="ECO:0007669"/>
    <property type="project" value="TreeGrafter"/>
</dbReference>
<evidence type="ECO:0000256" key="11">
    <source>
        <dbReference type="ARBA" id="ARBA00047365"/>
    </source>
</evidence>
<dbReference type="NCBIfam" id="TIGR02491">
    <property type="entry name" value="NrdG"/>
    <property type="match status" value="1"/>
</dbReference>
<gene>
    <name evidence="13" type="primary">nrdG</name>
    <name evidence="13" type="ORF">HMPREF0889_0245</name>
    <name evidence="14" type="ORF">HMPREF1039_0305</name>
</gene>
<dbReference type="InterPro" id="IPR012837">
    <property type="entry name" value="NrdG"/>
</dbReference>
<reference evidence="13" key="2">
    <citation type="submission" date="2009-12" db="EMBL/GenBank/DDBJ databases">
        <authorList>
            <person name="Madupu R."/>
            <person name="Durkin A.S."/>
            <person name="Torralba M."/>
            <person name="Methe B."/>
            <person name="Sutton G.G."/>
            <person name="Strausberg R.L."/>
            <person name="Nelson K.E."/>
        </authorList>
    </citation>
    <scope>NUCLEOTIDE SEQUENCE</scope>
    <source>
        <strain evidence="13">28L</strain>
    </source>
</reference>
<dbReference type="InterPro" id="IPR034457">
    <property type="entry name" value="Organic_radical-activating"/>
</dbReference>
<dbReference type="SUPFAM" id="SSF102114">
    <property type="entry name" value="Radical SAM enzymes"/>
    <property type="match status" value="1"/>
</dbReference>
<organism evidence="13 15">
    <name type="scientific">Megasphaera lornae</name>
    <dbReference type="NCBI Taxonomy" id="1000568"/>
    <lineage>
        <taxon>Bacteria</taxon>
        <taxon>Bacillati</taxon>
        <taxon>Bacillota</taxon>
        <taxon>Negativicutes</taxon>
        <taxon>Veillonellales</taxon>
        <taxon>Veillonellaceae</taxon>
        <taxon>Megasphaera</taxon>
    </lineage>
</organism>
<dbReference type="GO" id="GO:0051539">
    <property type="term" value="F:4 iron, 4 sulfur cluster binding"/>
    <property type="evidence" value="ECO:0007669"/>
    <property type="project" value="UniProtKB-KW"/>
</dbReference>
<dbReference type="InterPro" id="IPR001989">
    <property type="entry name" value="Radical_activat_CS"/>
</dbReference>
<dbReference type="PIRSF" id="PIRSF000368">
    <property type="entry name" value="NrdG"/>
    <property type="match status" value="1"/>
</dbReference>
<dbReference type="EMBL" id="AFIJ01000032">
    <property type="protein sequence ID" value="EGL39928.1"/>
    <property type="molecule type" value="Genomic_DNA"/>
</dbReference>